<protein>
    <recommendedName>
        <fullName evidence="6">Peptidase S8/S53 domain-containing protein</fullName>
    </recommendedName>
</protein>
<feature type="active site" description="Charge relay system" evidence="5">
    <location>
        <position position="370"/>
    </location>
</feature>
<evidence type="ECO:0000256" key="5">
    <source>
        <dbReference type="PROSITE-ProRule" id="PRU01240"/>
    </source>
</evidence>
<evidence type="ECO:0000313" key="7">
    <source>
        <dbReference type="EMBL" id="GGL05375.1"/>
    </source>
</evidence>
<dbReference type="EMBL" id="BMMH01000003">
    <property type="protein sequence ID" value="GGL05375.1"/>
    <property type="molecule type" value="Genomic_DNA"/>
</dbReference>
<proteinExistence type="inferred from homology"/>
<keyword evidence="4 5" id="KW-0720">Serine protease</keyword>
<dbReference type="InterPro" id="IPR050131">
    <property type="entry name" value="Peptidase_S8_subtilisin-like"/>
</dbReference>
<dbReference type="InterPro" id="IPR000209">
    <property type="entry name" value="Peptidase_S8/S53_dom"/>
</dbReference>
<dbReference type="SUPFAM" id="SSF52743">
    <property type="entry name" value="Subtilisin-like"/>
    <property type="match status" value="1"/>
</dbReference>
<dbReference type="Proteomes" id="UP000638263">
    <property type="component" value="Unassembled WGS sequence"/>
</dbReference>
<organism evidence="7 8">
    <name type="scientific">Nocardia jinanensis</name>
    <dbReference type="NCBI Taxonomy" id="382504"/>
    <lineage>
        <taxon>Bacteria</taxon>
        <taxon>Bacillati</taxon>
        <taxon>Actinomycetota</taxon>
        <taxon>Actinomycetes</taxon>
        <taxon>Mycobacteriales</taxon>
        <taxon>Nocardiaceae</taxon>
        <taxon>Nocardia</taxon>
    </lineage>
</organism>
<feature type="active site" description="Charge relay system" evidence="5">
    <location>
        <position position="180"/>
    </location>
</feature>
<dbReference type="PANTHER" id="PTHR43806">
    <property type="entry name" value="PEPTIDASE S8"/>
    <property type="match status" value="1"/>
</dbReference>
<dbReference type="GO" id="GO:0006508">
    <property type="term" value="P:proteolysis"/>
    <property type="evidence" value="ECO:0007669"/>
    <property type="project" value="UniProtKB-KW"/>
</dbReference>
<gene>
    <name evidence="7" type="ORF">GCM10011588_19890</name>
</gene>
<evidence type="ECO:0000313" key="8">
    <source>
        <dbReference type="Proteomes" id="UP000638263"/>
    </source>
</evidence>
<evidence type="ECO:0000256" key="3">
    <source>
        <dbReference type="ARBA" id="ARBA00022801"/>
    </source>
</evidence>
<dbReference type="AlphaFoldDB" id="A0A917RFG2"/>
<feature type="active site" description="Charge relay system" evidence="5">
    <location>
        <position position="140"/>
    </location>
</feature>
<dbReference type="Pfam" id="PF00082">
    <property type="entry name" value="Peptidase_S8"/>
    <property type="match status" value="1"/>
</dbReference>
<keyword evidence="3 5" id="KW-0378">Hydrolase</keyword>
<dbReference type="GO" id="GO:0004252">
    <property type="term" value="F:serine-type endopeptidase activity"/>
    <property type="evidence" value="ECO:0007669"/>
    <property type="project" value="UniProtKB-UniRule"/>
</dbReference>
<keyword evidence="8" id="KW-1185">Reference proteome</keyword>
<evidence type="ECO:0000256" key="1">
    <source>
        <dbReference type="ARBA" id="ARBA00011073"/>
    </source>
</evidence>
<dbReference type="InterPro" id="IPR015500">
    <property type="entry name" value="Peptidase_S8_subtilisin-rel"/>
</dbReference>
<name>A0A917RFG2_9NOCA</name>
<dbReference type="PANTHER" id="PTHR43806:SF11">
    <property type="entry name" value="CEREVISIN-RELATED"/>
    <property type="match status" value="1"/>
</dbReference>
<evidence type="ECO:0000259" key="6">
    <source>
        <dbReference type="Pfam" id="PF00082"/>
    </source>
</evidence>
<feature type="domain" description="Peptidase S8/S53" evidence="6">
    <location>
        <begin position="131"/>
        <end position="420"/>
    </location>
</feature>
<comment type="similarity">
    <text evidence="1 5">Belongs to the peptidase S8 family.</text>
</comment>
<dbReference type="Gene3D" id="3.40.50.200">
    <property type="entry name" value="Peptidase S8/S53 domain"/>
    <property type="match status" value="1"/>
</dbReference>
<dbReference type="RefSeq" id="WP_058855869.1">
    <property type="nucleotide sequence ID" value="NZ_BMMH01000003.1"/>
</dbReference>
<keyword evidence="2 5" id="KW-0645">Protease</keyword>
<sequence length="438" mass="44842">MRVVIELRPSPELISAAADSVAGISASAITGEVPGFSVDPGYAPVAIPSGVPEVADTSRGDNGSHLVRGEIPDGDPAARAAVAGTPGVVGIFADPVIEPVLTCGDTGPVGTWKEIAGLLGRDELTAAGLTGEGVAVAVLDTGINAAAVQRVSGATIAIDASRSWNPAGVTGKAGEFPVDHGTMCAFDALIAAPRATFLDIPLLQSTRSGGSRMDGLLSDALAAFAHLRTVLTAQPEDRRSLVISNSWGSFAPQWDFPVGDPGNYSDNPDHPFNIIVASLDAAGADILFAAGNCGRDCPDGRCTYPDRPITGANSHPAVLSVGGVDTGRQRIGYSSQGPGRLSDQKPDLCSYSHFLGSTAFGAGVPDTGTSTACPVLAGVVAAFRTRWSATEVPPARLRELLRSTAADRAGTGFDYDYGYGIAEPRALLAELRKVAARA</sequence>
<dbReference type="PRINTS" id="PR00723">
    <property type="entry name" value="SUBTILISIN"/>
</dbReference>
<evidence type="ECO:0000256" key="4">
    <source>
        <dbReference type="ARBA" id="ARBA00022825"/>
    </source>
</evidence>
<accession>A0A917RFG2</accession>
<comment type="caution">
    <text evidence="7">The sequence shown here is derived from an EMBL/GenBank/DDBJ whole genome shotgun (WGS) entry which is preliminary data.</text>
</comment>
<reference evidence="7" key="2">
    <citation type="submission" date="2020-09" db="EMBL/GenBank/DDBJ databases">
        <authorList>
            <person name="Sun Q."/>
            <person name="Zhou Y."/>
        </authorList>
    </citation>
    <scope>NUCLEOTIDE SEQUENCE</scope>
    <source>
        <strain evidence="7">CGMCC 4.3508</strain>
    </source>
</reference>
<reference evidence="7" key="1">
    <citation type="journal article" date="2014" name="Int. J. Syst. Evol. Microbiol.">
        <title>Complete genome sequence of Corynebacterium casei LMG S-19264T (=DSM 44701T), isolated from a smear-ripened cheese.</title>
        <authorList>
            <consortium name="US DOE Joint Genome Institute (JGI-PGF)"/>
            <person name="Walter F."/>
            <person name="Albersmeier A."/>
            <person name="Kalinowski J."/>
            <person name="Ruckert C."/>
        </authorList>
    </citation>
    <scope>NUCLEOTIDE SEQUENCE</scope>
    <source>
        <strain evidence="7">CGMCC 4.3508</strain>
    </source>
</reference>
<dbReference type="PROSITE" id="PS51892">
    <property type="entry name" value="SUBTILASE"/>
    <property type="match status" value="1"/>
</dbReference>
<dbReference type="InterPro" id="IPR036852">
    <property type="entry name" value="Peptidase_S8/S53_dom_sf"/>
</dbReference>
<evidence type="ECO:0000256" key="2">
    <source>
        <dbReference type="ARBA" id="ARBA00022670"/>
    </source>
</evidence>